<dbReference type="SUPFAM" id="SSF88946">
    <property type="entry name" value="Sigma2 domain of RNA polymerase sigma factors"/>
    <property type="match status" value="1"/>
</dbReference>
<dbReference type="Gene3D" id="1.10.1740.10">
    <property type="match status" value="1"/>
</dbReference>
<keyword evidence="3" id="KW-0731">Sigma factor</keyword>
<dbReference type="InterPro" id="IPR013249">
    <property type="entry name" value="RNA_pol_sigma70_r4_t2"/>
</dbReference>
<evidence type="ECO:0000313" key="9">
    <source>
        <dbReference type="Proteomes" id="UP000236910"/>
    </source>
</evidence>
<sequence length="177" mass="21024">MESINSLNELLKLAKTHDRNAQEEILKIYTPFIKKIVRYYGLNNIKEDRDDLYLEALLAALKSIDAYNENYGNFENFLFINVRNRILDFLRRRKFEVPLEEAISKTYDFEKEIEIKEEIDEFKKLLAPKELKVFELYLDGFKIGEIADILQEDYKSIDNAIQRIKKKVKQFIGSKSD</sequence>
<dbReference type="PANTHER" id="PTHR43133:SF8">
    <property type="entry name" value="RNA POLYMERASE SIGMA FACTOR HI_1459-RELATED"/>
    <property type="match status" value="1"/>
</dbReference>
<keyword evidence="2" id="KW-0805">Transcription regulation</keyword>
<evidence type="ECO:0000256" key="5">
    <source>
        <dbReference type="ARBA" id="ARBA00023163"/>
    </source>
</evidence>
<keyword evidence="4" id="KW-0238">DNA-binding</keyword>
<organism evidence="8 9">
    <name type="scientific">Caldisericum exile</name>
    <dbReference type="NCBI Taxonomy" id="693075"/>
    <lineage>
        <taxon>Bacteria</taxon>
        <taxon>Pseudomonadati</taxon>
        <taxon>Caldisericota/Cryosericota group</taxon>
        <taxon>Caldisericota</taxon>
        <taxon>Caldisericia</taxon>
        <taxon>Caldisericales</taxon>
        <taxon>Caldisericaceae</taxon>
        <taxon>Caldisericum</taxon>
    </lineage>
</organism>
<dbReference type="Gene3D" id="1.10.10.10">
    <property type="entry name" value="Winged helix-like DNA-binding domain superfamily/Winged helix DNA-binding domain"/>
    <property type="match status" value="1"/>
</dbReference>
<dbReference type="InterPro" id="IPR039425">
    <property type="entry name" value="RNA_pol_sigma-70-like"/>
</dbReference>
<feature type="domain" description="RNA polymerase sigma-70 region 2" evidence="6">
    <location>
        <begin position="29"/>
        <end position="94"/>
    </location>
</feature>
<evidence type="ECO:0008006" key="10">
    <source>
        <dbReference type="Google" id="ProtNLM"/>
    </source>
</evidence>
<dbReference type="GO" id="GO:0006352">
    <property type="term" value="P:DNA-templated transcription initiation"/>
    <property type="evidence" value="ECO:0007669"/>
    <property type="project" value="InterPro"/>
</dbReference>
<dbReference type="Pfam" id="PF08281">
    <property type="entry name" value="Sigma70_r4_2"/>
    <property type="match status" value="1"/>
</dbReference>
<keyword evidence="5" id="KW-0804">Transcription</keyword>
<dbReference type="EMBL" id="PNIX01000029">
    <property type="protein sequence ID" value="PMP84199.1"/>
    <property type="molecule type" value="Genomic_DNA"/>
</dbReference>
<dbReference type="InterPro" id="IPR007627">
    <property type="entry name" value="RNA_pol_sigma70_r2"/>
</dbReference>
<feature type="domain" description="RNA polymerase sigma factor 70 region 4 type 2" evidence="7">
    <location>
        <begin position="118"/>
        <end position="167"/>
    </location>
</feature>
<dbReference type="AlphaFoldDB" id="A0A2J6X9S2"/>
<dbReference type="InterPro" id="IPR013324">
    <property type="entry name" value="RNA_pol_sigma_r3/r4-like"/>
</dbReference>
<dbReference type="SUPFAM" id="SSF88659">
    <property type="entry name" value="Sigma3 and sigma4 domains of RNA polymerase sigma factors"/>
    <property type="match status" value="1"/>
</dbReference>
<evidence type="ECO:0000259" key="6">
    <source>
        <dbReference type="Pfam" id="PF04542"/>
    </source>
</evidence>
<proteinExistence type="inferred from homology"/>
<name>A0A2J6X9S2_9BACT</name>
<comment type="caution">
    <text evidence="8">The sequence shown here is derived from an EMBL/GenBank/DDBJ whole genome shotgun (WGS) entry which is preliminary data.</text>
</comment>
<evidence type="ECO:0000256" key="2">
    <source>
        <dbReference type="ARBA" id="ARBA00023015"/>
    </source>
</evidence>
<dbReference type="Pfam" id="PF04542">
    <property type="entry name" value="Sigma70_r2"/>
    <property type="match status" value="1"/>
</dbReference>
<evidence type="ECO:0000313" key="8">
    <source>
        <dbReference type="EMBL" id="PMP84199.1"/>
    </source>
</evidence>
<evidence type="ECO:0000259" key="7">
    <source>
        <dbReference type="Pfam" id="PF08281"/>
    </source>
</evidence>
<evidence type="ECO:0000256" key="3">
    <source>
        <dbReference type="ARBA" id="ARBA00023082"/>
    </source>
</evidence>
<comment type="similarity">
    <text evidence="1">Belongs to the sigma-70 factor family. ECF subfamily.</text>
</comment>
<gene>
    <name evidence="8" type="ORF">C0175_00450</name>
</gene>
<reference evidence="8 9" key="1">
    <citation type="submission" date="2018-01" db="EMBL/GenBank/DDBJ databases">
        <title>Metagenomic assembled genomes from two thermal pools in the Uzon Caldera, Kamchatka, Russia.</title>
        <authorList>
            <person name="Wilkins L."/>
            <person name="Ettinger C."/>
        </authorList>
    </citation>
    <scope>NUCLEOTIDE SEQUENCE [LARGE SCALE GENOMIC DNA]</scope>
    <source>
        <strain evidence="8">ARK-10</strain>
    </source>
</reference>
<dbReference type="PANTHER" id="PTHR43133">
    <property type="entry name" value="RNA POLYMERASE ECF-TYPE SIGMA FACTO"/>
    <property type="match status" value="1"/>
</dbReference>
<dbReference type="InterPro" id="IPR013325">
    <property type="entry name" value="RNA_pol_sigma_r2"/>
</dbReference>
<accession>A0A2J6X9S2</accession>
<dbReference type="NCBIfam" id="TIGR02937">
    <property type="entry name" value="sigma70-ECF"/>
    <property type="match status" value="1"/>
</dbReference>
<evidence type="ECO:0000256" key="4">
    <source>
        <dbReference type="ARBA" id="ARBA00023125"/>
    </source>
</evidence>
<dbReference type="GO" id="GO:0003677">
    <property type="term" value="F:DNA binding"/>
    <property type="evidence" value="ECO:0007669"/>
    <property type="project" value="UniProtKB-KW"/>
</dbReference>
<dbReference type="GO" id="GO:0016987">
    <property type="term" value="F:sigma factor activity"/>
    <property type="evidence" value="ECO:0007669"/>
    <property type="project" value="UniProtKB-KW"/>
</dbReference>
<dbReference type="InterPro" id="IPR036388">
    <property type="entry name" value="WH-like_DNA-bd_sf"/>
</dbReference>
<dbReference type="Proteomes" id="UP000236910">
    <property type="component" value="Unassembled WGS sequence"/>
</dbReference>
<dbReference type="InterPro" id="IPR014284">
    <property type="entry name" value="RNA_pol_sigma-70_dom"/>
</dbReference>
<evidence type="ECO:0000256" key="1">
    <source>
        <dbReference type="ARBA" id="ARBA00010641"/>
    </source>
</evidence>
<protein>
    <recommendedName>
        <fullName evidence="10">RNA polymerase sigma factor SigS</fullName>
    </recommendedName>
</protein>